<reference evidence="6" key="1">
    <citation type="submission" date="2023-06" db="EMBL/GenBank/DDBJ databases">
        <title>Genomic analysis of the entomopathogenic nematode Steinernema hermaphroditum.</title>
        <authorList>
            <person name="Schwarz E.M."/>
            <person name="Heppert J.K."/>
            <person name="Baniya A."/>
            <person name="Schwartz H.T."/>
            <person name="Tan C.-H."/>
            <person name="Antoshechkin I."/>
            <person name="Sternberg P.W."/>
            <person name="Goodrich-Blair H."/>
            <person name="Dillman A.R."/>
        </authorList>
    </citation>
    <scope>NUCLEOTIDE SEQUENCE</scope>
    <source>
        <strain evidence="6">PS9179</strain>
        <tissue evidence="6">Whole animal</tissue>
    </source>
</reference>
<keyword evidence="7" id="KW-1185">Reference proteome</keyword>
<evidence type="ECO:0000259" key="5">
    <source>
        <dbReference type="PROSITE" id="PS50234"/>
    </source>
</evidence>
<keyword evidence="3" id="KW-0812">Transmembrane</keyword>
<feature type="domain" description="VWFA" evidence="5">
    <location>
        <begin position="26"/>
        <end position="216"/>
    </location>
</feature>
<comment type="caution">
    <text evidence="6">The sequence shown here is derived from an EMBL/GenBank/DDBJ whole genome shotgun (WGS) entry which is preliminary data.</text>
</comment>
<feature type="chain" id="PRO_5041214076" description="VWFA domain-containing protein" evidence="4">
    <location>
        <begin position="20"/>
        <end position="855"/>
    </location>
</feature>
<dbReference type="PANTHER" id="PTHR22588:SF14">
    <property type="entry name" value="VWFA DOMAIN-CONTAINING PROTEIN"/>
    <property type="match status" value="1"/>
</dbReference>
<dbReference type="GO" id="GO:0004867">
    <property type="term" value="F:serine-type endopeptidase inhibitor activity"/>
    <property type="evidence" value="ECO:0007669"/>
    <property type="project" value="UniProtKB-KW"/>
</dbReference>
<keyword evidence="3" id="KW-0472">Membrane</keyword>
<dbReference type="PRINTS" id="PR00453">
    <property type="entry name" value="VWFADOMAIN"/>
</dbReference>
<keyword evidence="1" id="KW-0646">Protease inhibitor</keyword>
<feature type="region of interest" description="Disordered" evidence="2">
    <location>
        <begin position="368"/>
        <end position="435"/>
    </location>
</feature>
<evidence type="ECO:0000256" key="4">
    <source>
        <dbReference type="SAM" id="SignalP"/>
    </source>
</evidence>
<dbReference type="PROSITE" id="PS50234">
    <property type="entry name" value="VWFA"/>
    <property type="match status" value="2"/>
</dbReference>
<dbReference type="InterPro" id="IPR036084">
    <property type="entry name" value="Ser_inhib-like_sf"/>
</dbReference>
<evidence type="ECO:0000256" key="2">
    <source>
        <dbReference type="SAM" id="MobiDB-lite"/>
    </source>
</evidence>
<dbReference type="CDD" id="cd01450">
    <property type="entry name" value="vWFA_subfamily_ECM"/>
    <property type="match status" value="1"/>
</dbReference>
<feature type="domain" description="VWFA" evidence="5">
    <location>
        <begin position="458"/>
        <end position="606"/>
    </location>
</feature>
<dbReference type="SMART" id="SM00327">
    <property type="entry name" value="VWA"/>
    <property type="match status" value="2"/>
</dbReference>
<dbReference type="CDD" id="cd19941">
    <property type="entry name" value="TIL"/>
    <property type="match status" value="1"/>
</dbReference>
<dbReference type="Pfam" id="PF00092">
    <property type="entry name" value="VWA"/>
    <property type="match status" value="2"/>
</dbReference>
<organism evidence="6 7">
    <name type="scientific">Steinernema hermaphroditum</name>
    <dbReference type="NCBI Taxonomy" id="289476"/>
    <lineage>
        <taxon>Eukaryota</taxon>
        <taxon>Metazoa</taxon>
        <taxon>Ecdysozoa</taxon>
        <taxon>Nematoda</taxon>
        <taxon>Chromadorea</taxon>
        <taxon>Rhabditida</taxon>
        <taxon>Tylenchina</taxon>
        <taxon>Panagrolaimomorpha</taxon>
        <taxon>Strongyloidoidea</taxon>
        <taxon>Steinernematidae</taxon>
        <taxon>Steinernema</taxon>
    </lineage>
</organism>
<name>A0AA39LX16_9BILA</name>
<evidence type="ECO:0000256" key="3">
    <source>
        <dbReference type="SAM" id="Phobius"/>
    </source>
</evidence>
<dbReference type="EMBL" id="JAUCMV010000003">
    <property type="protein sequence ID" value="KAK0413371.1"/>
    <property type="molecule type" value="Genomic_DNA"/>
</dbReference>
<dbReference type="Pfam" id="PF23626">
    <property type="entry name" value="CCD_aECM"/>
    <property type="match status" value="1"/>
</dbReference>
<sequence length="855" mass="95244">MRLLYLTVVVLSIVRICRPCSWPAVDVLFILDSTANVGPDNHDLMKTFVTNVVDSMNIGSTDSRVAVAQFTPMARIELSLAHGISRINLLKEEIMVRNIPYEPCFSKNDEKKCQPVASINSLAKQGLSSADGNRQWVADVVVVISSALFSIPELNENEVLLHPTSPIHAFFITVGGSSALYGDLQSSATNVRLSAIDFAALDDLVAPLCESANDFIGECPCRIVVAMTSQHEGGKVPDLSWWNYLNWNKTKCIKTNEAQTVSWMQSCNLRETSASAFLGGSTCLILLISLVVAFIVILLMMACSLYSYRKECNETKERLRKRDNEIKRQYEYYRKQLETERQRGVGGQTGQEATTTGQAKLETSIVHHHYHQDQSQSRENLNQSSTSLARSPKKKIKSTTAVPSRVTHPNTIESGADSQDYDSEAYSSDEEVSEADSVQRAVSNLPDGHPARTLPPVDLLFLVDSSSSIGLTNFESVKNFLITFLDNVDIAPGRSRAATIIFDKEPTVYFNFDRFYSHNTIKKALSKLPYRGGPTFLAKALNFAAGILWQEQNMKSGKYRKHKLMPTPKHDRLQVMIIVSDGYSEDSVVKAATQMHDRLRVKIAAVVTKSFNKERMVPITRFDGSVFTQDQKEALSLWMWRQQIITDILLMNVTCGTNEQFYRCGACDSVCGVQISCASVCQPFGGCGCIQDHVRDSAGTCIPKTECPPVNRNDTCSEFEIFSKGGKYVQAMRRVEVKWTTETLLPEQDFDENLVDNYNVETHHVVRIGSKAQLFPRRFAKIVATTTTAMPPLPTLESLPCGEMAAMAKRYGIKDIIGFARQNCSLIRMYMPTLTCDQINAGVEYCFAGPSAQFQ</sequence>
<feature type="compositionally biased region" description="Polar residues" evidence="2">
    <location>
        <begin position="398"/>
        <end position="413"/>
    </location>
</feature>
<evidence type="ECO:0000313" key="7">
    <source>
        <dbReference type="Proteomes" id="UP001175271"/>
    </source>
</evidence>
<dbReference type="Proteomes" id="UP001175271">
    <property type="component" value="Unassembled WGS sequence"/>
</dbReference>
<dbReference type="SUPFAM" id="SSF53300">
    <property type="entry name" value="vWA-like"/>
    <property type="match status" value="2"/>
</dbReference>
<dbReference type="PANTHER" id="PTHR22588">
    <property type="entry name" value="VWFA DOMAIN-CONTAINING PROTEIN"/>
    <property type="match status" value="1"/>
</dbReference>
<keyword evidence="3" id="KW-1133">Transmembrane helix</keyword>
<accession>A0AA39LX16</accession>
<dbReference type="InterPro" id="IPR052229">
    <property type="entry name" value="Collagen-VI/PIF"/>
</dbReference>
<dbReference type="InterPro" id="IPR002035">
    <property type="entry name" value="VWF_A"/>
</dbReference>
<feature type="compositionally biased region" description="Polar residues" evidence="2">
    <location>
        <begin position="373"/>
        <end position="389"/>
    </location>
</feature>
<feature type="signal peptide" evidence="4">
    <location>
        <begin position="1"/>
        <end position="19"/>
    </location>
</feature>
<proteinExistence type="predicted"/>
<dbReference type="SUPFAM" id="SSF57567">
    <property type="entry name" value="Serine protease inhibitors"/>
    <property type="match status" value="1"/>
</dbReference>
<dbReference type="InterPro" id="IPR055352">
    <property type="entry name" value="CCD_aECM"/>
</dbReference>
<keyword evidence="1" id="KW-0722">Serine protease inhibitor</keyword>
<dbReference type="InterPro" id="IPR036465">
    <property type="entry name" value="vWFA_dom_sf"/>
</dbReference>
<dbReference type="AlphaFoldDB" id="A0AA39LX16"/>
<evidence type="ECO:0000256" key="1">
    <source>
        <dbReference type="ARBA" id="ARBA00022900"/>
    </source>
</evidence>
<keyword evidence="4" id="KW-0732">Signal</keyword>
<dbReference type="Gene3D" id="3.40.50.410">
    <property type="entry name" value="von Willebrand factor, type A domain"/>
    <property type="match status" value="2"/>
</dbReference>
<evidence type="ECO:0000313" key="6">
    <source>
        <dbReference type="EMBL" id="KAK0413371.1"/>
    </source>
</evidence>
<feature type="transmembrane region" description="Helical" evidence="3">
    <location>
        <begin position="284"/>
        <end position="308"/>
    </location>
</feature>
<feature type="compositionally biased region" description="Acidic residues" evidence="2">
    <location>
        <begin position="419"/>
        <end position="434"/>
    </location>
</feature>
<protein>
    <recommendedName>
        <fullName evidence="5">VWFA domain-containing protein</fullName>
    </recommendedName>
</protein>
<gene>
    <name evidence="6" type="ORF">QR680_006765</name>
</gene>
<dbReference type="Gene3D" id="2.10.25.10">
    <property type="entry name" value="Laminin"/>
    <property type="match status" value="1"/>
</dbReference>